<gene>
    <name evidence="1" type="ORF">GCK32_016743</name>
</gene>
<accession>A0AAN8G7Y2</accession>
<organism evidence="1 2">
    <name type="scientific">Trichostrongylus colubriformis</name>
    <name type="common">Black scour worm</name>
    <dbReference type="NCBI Taxonomy" id="6319"/>
    <lineage>
        <taxon>Eukaryota</taxon>
        <taxon>Metazoa</taxon>
        <taxon>Ecdysozoa</taxon>
        <taxon>Nematoda</taxon>
        <taxon>Chromadorea</taxon>
        <taxon>Rhabditida</taxon>
        <taxon>Rhabditina</taxon>
        <taxon>Rhabditomorpha</taxon>
        <taxon>Strongyloidea</taxon>
        <taxon>Trichostrongylidae</taxon>
        <taxon>Trichostrongylus</taxon>
    </lineage>
</organism>
<dbReference type="Pfam" id="PF02995">
    <property type="entry name" value="DUF229"/>
    <property type="match status" value="1"/>
</dbReference>
<dbReference type="GO" id="GO:0005615">
    <property type="term" value="C:extracellular space"/>
    <property type="evidence" value="ECO:0007669"/>
    <property type="project" value="TreeGrafter"/>
</dbReference>
<dbReference type="AlphaFoldDB" id="A0AAN8G7Y2"/>
<dbReference type="Proteomes" id="UP001331761">
    <property type="component" value="Unassembled WGS sequence"/>
</dbReference>
<evidence type="ECO:0000313" key="2">
    <source>
        <dbReference type="Proteomes" id="UP001331761"/>
    </source>
</evidence>
<evidence type="ECO:0000313" key="1">
    <source>
        <dbReference type="EMBL" id="KAK5982963.1"/>
    </source>
</evidence>
<comment type="caution">
    <text evidence="1">The sequence shown here is derived from an EMBL/GenBank/DDBJ whole genome shotgun (WGS) entry which is preliminary data.</text>
</comment>
<dbReference type="EMBL" id="WIXE01004508">
    <property type="protein sequence ID" value="KAK5982963.1"/>
    <property type="molecule type" value="Genomic_DNA"/>
</dbReference>
<protein>
    <submittedName>
        <fullName evidence="1">Uncharacterized protein</fullName>
    </submittedName>
</protein>
<keyword evidence="2" id="KW-1185">Reference proteome</keyword>
<sequence>EASTEFGIREKNNPFLYVVLPEHLRHTELYQQVLTNSEQLVTPHDLYSTLKDILYYQPSARFSDLSFKQFQGDRWGTSFLRQFKSGERRTCKNLPIPFQYCICQYQKEKVTDAKLMQDLGLFASKGLATILSSENVTSNCEKIILGNVTKTLKFVLPHKDGALLEANLYEVTFNVAPPALGTFRILIREQPRGKFEIAAEFDRLDRYGKNGDCMKKDPLRPVCTCKKSS</sequence>
<dbReference type="PANTHER" id="PTHR10974">
    <property type="entry name" value="FI08016P-RELATED"/>
    <property type="match status" value="1"/>
</dbReference>
<name>A0AAN8G7Y2_TRICO</name>
<feature type="non-terminal residue" evidence="1">
    <location>
        <position position="1"/>
    </location>
</feature>
<dbReference type="InterPro" id="IPR004245">
    <property type="entry name" value="DUF229"/>
</dbReference>
<proteinExistence type="predicted"/>
<reference evidence="1 2" key="1">
    <citation type="submission" date="2019-10" db="EMBL/GenBank/DDBJ databases">
        <title>Assembly and Annotation for the nematode Trichostrongylus colubriformis.</title>
        <authorList>
            <person name="Martin J."/>
        </authorList>
    </citation>
    <scope>NUCLEOTIDE SEQUENCE [LARGE SCALE GENOMIC DNA]</scope>
    <source>
        <strain evidence="1">G859</strain>
        <tissue evidence="1">Whole worm</tissue>
    </source>
</reference>
<dbReference type="PANTHER" id="PTHR10974:SF75">
    <property type="entry name" value="SULFATASE DOMAIN-CONTAINING PROTEIN"/>
    <property type="match status" value="1"/>
</dbReference>